<evidence type="ECO:0000313" key="2">
    <source>
        <dbReference type="Proteomes" id="UP001218218"/>
    </source>
</evidence>
<protein>
    <submittedName>
        <fullName evidence="1">Uncharacterized protein</fullName>
    </submittedName>
</protein>
<dbReference type="Proteomes" id="UP001218218">
    <property type="component" value="Unassembled WGS sequence"/>
</dbReference>
<gene>
    <name evidence="1" type="ORF">DFH08DRAFT_876729</name>
</gene>
<proteinExistence type="predicted"/>
<accession>A0AAD7ELH5</accession>
<keyword evidence="2" id="KW-1185">Reference proteome</keyword>
<dbReference type="EMBL" id="JARIHO010000029">
    <property type="protein sequence ID" value="KAJ7337382.1"/>
    <property type="molecule type" value="Genomic_DNA"/>
</dbReference>
<sequence>MWEGCSPALRHIHLRCHTKAGEPVRPTIPTLPHSSPPVALVSLLIDSWKGVDEWLIHDLCPFDFSRLALLSVTVLTAPILFRPRMASALETIEVLEIEMNVSDGAFLDLSLLSNLQFLRIELASHLDFEVQMAIALDTLPTLTSASPRSSDRHFRLRRCCHVQCPCQWPGLRSI</sequence>
<dbReference type="AlphaFoldDB" id="A0AAD7ELH5"/>
<organism evidence="1 2">
    <name type="scientific">Mycena albidolilacea</name>
    <dbReference type="NCBI Taxonomy" id="1033008"/>
    <lineage>
        <taxon>Eukaryota</taxon>
        <taxon>Fungi</taxon>
        <taxon>Dikarya</taxon>
        <taxon>Basidiomycota</taxon>
        <taxon>Agaricomycotina</taxon>
        <taxon>Agaricomycetes</taxon>
        <taxon>Agaricomycetidae</taxon>
        <taxon>Agaricales</taxon>
        <taxon>Marasmiineae</taxon>
        <taxon>Mycenaceae</taxon>
        <taxon>Mycena</taxon>
    </lineage>
</organism>
<evidence type="ECO:0000313" key="1">
    <source>
        <dbReference type="EMBL" id="KAJ7337382.1"/>
    </source>
</evidence>
<comment type="caution">
    <text evidence="1">The sequence shown here is derived from an EMBL/GenBank/DDBJ whole genome shotgun (WGS) entry which is preliminary data.</text>
</comment>
<reference evidence="1" key="1">
    <citation type="submission" date="2023-03" db="EMBL/GenBank/DDBJ databases">
        <title>Massive genome expansion in bonnet fungi (Mycena s.s.) driven by repeated elements and novel gene families across ecological guilds.</title>
        <authorList>
            <consortium name="Lawrence Berkeley National Laboratory"/>
            <person name="Harder C.B."/>
            <person name="Miyauchi S."/>
            <person name="Viragh M."/>
            <person name="Kuo A."/>
            <person name="Thoen E."/>
            <person name="Andreopoulos B."/>
            <person name="Lu D."/>
            <person name="Skrede I."/>
            <person name="Drula E."/>
            <person name="Henrissat B."/>
            <person name="Morin E."/>
            <person name="Kohler A."/>
            <person name="Barry K."/>
            <person name="LaButti K."/>
            <person name="Morin E."/>
            <person name="Salamov A."/>
            <person name="Lipzen A."/>
            <person name="Mereny Z."/>
            <person name="Hegedus B."/>
            <person name="Baldrian P."/>
            <person name="Stursova M."/>
            <person name="Weitz H."/>
            <person name="Taylor A."/>
            <person name="Grigoriev I.V."/>
            <person name="Nagy L.G."/>
            <person name="Martin F."/>
            <person name="Kauserud H."/>
        </authorList>
    </citation>
    <scope>NUCLEOTIDE SEQUENCE</scope>
    <source>
        <strain evidence="1">CBHHK002</strain>
    </source>
</reference>
<name>A0AAD7ELH5_9AGAR</name>